<organism evidence="1 2">
    <name type="scientific">Claviceps aff. purpurea</name>
    <dbReference type="NCBI Taxonomy" id="1967640"/>
    <lineage>
        <taxon>Eukaryota</taxon>
        <taxon>Fungi</taxon>
        <taxon>Dikarya</taxon>
        <taxon>Ascomycota</taxon>
        <taxon>Pezizomycotina</taxon>
        <taxon>Sordariomycetes</taxon>
        <taxon>Hypocreomycetidae</taxon>
        <taxon>Hypocreales</taxon>
        <taxon>Clavicipitaceae</taxon>
        <taxon>Claviceps</taxon>
    </lineage>
</organism>
<dbReference type="EMBL" id="SRRH01000059">
    <property type="protein sequence ID" value="KAG6300689.1"/>
    <property type="molecule type" value="Genomic_DNA"/>
</dbReference>
<evidence type="ECO:0000313" key="2">
    <source>
        <dbReference type="Proteomes" id="UP000707071"/>
    </source>
</evidence>
<accession>A0A9P7QMX1</accession>
<reference evidence="1 2" key="1">
    <citation type="journal article" date="2020" name="bioRxiv">
        <title>Whole genome comparisons of ergot fungi reveals the divergence and evolution of species within the genus Claviceps are the result of varying mechanisms driving genome evolution and host range expansion.</title>
        <authorList>
            <person name="Wyka S.A."/>
            <person name="Mondo S.J."/>
            <person name="Liu M."/>
            <person name="Dettman J."/>
            <person name="Nalam V."/>
            <person name="Broders K.D."/>
        </authorList>
    </citation>
    <scope>NUCLEOTIDE SEQUENCE [LARGE SCALE GENOMIC DNA]</scope>
    <source>
        <strain evidence="1 2">Clav52</strain>
    </source>
</reference>
<dbReference type="AlphaFoldDB" id="A0A9P7QMX1"/>
<name>A0A9P7QMX1_9HYPO</name>
<gene>
    <name evidence="1" type="ORF">E4U09_006437</name>
</gene>
<protein>
    <submittedName>
        <fullName evidence="1">Uncharacterized protein</fullName>
    </submittedName>
</protein>
<proteinExistence type="predicted"/>
<sequence>MKANERPVWPLLQRDLFAVPTETVAQLSVTEPDYSFRDTDAKRQFDRWDTATAEVAAASNGINIGRPWESGSGGKPKSTGENMYLVKIEEGLERKENIISLLRRRST</sequence>
<comment type="caution">
    <text evidence="1">The sequence shown here is derived from an EMBL/GenBank/DDBJ whole genome shotgun (WGS) entry which is preliminary data.</text>
</comment>
<dbReference type="Proteomes" id="UP000707071">
    <property type="component" value="Unassembled WGS sequence"/>
</dbReference>
<keyword evidence="2" id="KW-1185">Reference proteome</keyword>
<evidence type="ECO:0000313" key="1">
    <source>
        <dbReference type="EMBL" id="KAG6300689.1"/>
    </source>
</evidence>